<evidence type="ECO:0000259" key="3">
    <source>
        <dbReference type="Pfam" id="PF16416"/>
    </source>
</evidence>
<dbReference type="CDD" id="cd16383">
    <property type="entry name" value="GUN4"/>
    <property type="match status" value="1"/>
</dbReference>
<dbReference type="InterPro" id="IPR008629">
    <property type="entry name" value="GUN4-like"/>
</dbReference>
<dbReference type="Gene3D" id="1.25.40.620">
    <property type="match status" value="1"/>
</dbReference>
<name>Q3M3K9_TRIV2</name>
<evidence type="ECO:0000256" key="1">
    <source>
        <dbReference type="ARBA" id="ARBA00009299"/>
    </source>
</evidence>
<dbReference type="Pfam" id="PF16416">
    <property type="entry name" value="GUN4_N"/>
    <property type="match status" value="1"/>
</dbReference>
<protein>
    <submittedName>
        <fullName evidence="4">GUN4-like protein</fullName>
    </submittedName>
</protein>
<dbReference type="SUPFAM" id="SSF48371">
    <property type="entry name" value="ARM repeat"/>
    <property type="match status" value="1"/>
</dbReference>
<dbReference type="InterPro" id="IPR032192">
    <property type="entry name" value="GUN4_N"/>
</dbReference>
<comment type="similarity">
    <text evidence="1">Belongs to the CpcE/RpcE/PecE family.</text>
</comment>
<organism evidence="4 5">
    <name type="scientific">Trichormus variabilis (strain ATCC 29413 / PCC 7937)</name>
    <name type="common">Anabaena variabilis</name>
    <dbReference type="NCBI Taxonomy" id="240292"/>
    <lineage>
        <taxon>Bacteria</taxon>
        <taxon>Bacillati</taxon>
        <taxon>Cyanobacteriota</taxon>
        <taxon>Cyanophyceae</taxon>
        <taxon>Nostocales</taxon>
        <taxon>Nostocaceae</taxon>
        <taxon>Trichormus</taxon>
    </lineage>
</organism>
<dbReference type="KEGG" id="ava:Ava_4830"/>
<feature type="domain" description="GUN4-like" evidence="2">
    <location>
        <begin position="136"/>
        <end position="275"/>
    </location>
</feature>
<dbReference type="PANTHER" id="PTHR34800">
    <property type="entry name" value="TETRAPYRROLE-BINDING PROTEIN, CHLOROPLASTIC"/>
    <property type="match status" value="1"/>
</dbReference>
<dbReference type="STRING" id="240292.Ava_4830"/>
<proteinExistence type="inferred from homology"/>
<dbReference type="Gene3D" id="1.10.10.1770">
    <property type="entry name" value="Gun4-like"/>
    <property type="match status" value="1"/>
</dbReference>
<dbReference type="eggNOG" id="COG0515">
    <property type="taxonomic scope" value="Bacteria"/>
</dbReference>
<reference evidence="5" key="1">
    <citation type="journal article" date="2014" name="Stand. Genomic Sci.">
        <title>Complete genome sequence of Anabaena variabilis ATCC 29413.</title>
        <authorList>
            <person name="Thiel T."/>
            <person name="Pratte B.S."/>
            <person name="Zhong J."/>
            <person name="Goodwin L."/>
            <person name="Copeland A."/>
            <person name="Lucas S."/>
            <person name="Han C."/>
            <person name="Pitluck S."/>
            <person name="Land M.L."/>
            <person name="Kyrpides N.C."/>
            <person name="Woyke T."/>
        </authorList>
    </citation>
    <scope>NUCLEOTIDE SEQUENCE [LARGE SCALE GENOMIC DNA]</scope>
    <source>
        <strain evidence="5">ATCC 29413 / PCC 7937</strain>
    </source>
</reference>
<dbReference type="Proteomes" id="UP000002533">
    <property type="component" value="Chromosome"/>
</dbReference>
<dbReference type="PANTHER" id="PTHR34800:SF1">
    <property type="entry name" value="TETRAPYRROLE-BINDING PROTEIN, CHLOROPLASTIC"/>
    <property type="match status" value="1"/>
</dbReference>
<evidence type="ECO:0000259" key="2">
    <source>
        <dbReference type="Pfam" id="PF05419"/>
    </source>
</evidence>
<evidence type="ECO:0000313" key="5">
    <source>
        <dbReference type="Proteomes" id="UP000002533"/>
    </source>
</evidence>
<dbReference type="HOGENOM" id="CLU_097086_0_0_3"/>
<accession>Q3M3K9</accession>
<evidence type="ECO:0000313" key="4">
    <source>
        <dbReference type="EMBL" id="ABA24427.1"/>
    </source>
</evidence>
<dbReference type="SUPFAM" id="SSF140869">
    <property type="entry name" value="GUN4-like"/>
    <property type="match status" value="1"/>
</dbReference>
<gene>
    <name evidence="4" type="ordered locus">Ava_4830</name>
</gene>
<dbReference type="Pfam" id="PF05419">
    <property type="entry name" value="GUN4"/>
    <property type="match status" value="1"/>
</dbReference>
<dbReference type="InterPro" id="IPR037215">
    <property type="entry name" value="GUN4-like_sf"/>
</dbReference>
<sequence>MKPPQFCTIKNSKLLFAIIASPSRRPIADRFFTLPLITSNGMTDPMIVSGTANDIDSLRQRLIAGSIQVQQQIILQLADVGNEGLDVLMEFLLKRRENPATWIDGKAYQVLYESDAPQAQEFLQNNFPEGIVTLKSSCGINYNLLQQLLAQQDFQAADLLTIETMCEIAGPMAVKRKWLYFTDVDSFPSDDLQTINQLWIVHSEGKFGFSVQRDIWLSLGKNWDNFWPKIGWKSGNNWTRYPNGFTWNLTAPRGHLPLSNQLRGVRVIAALFAHPAWSK</sequence>
<feature type="domain" description="GUN4 N-terminal ARM-like repeat" evidence="3">
    <location>
        <begin position="46"/>
        <end position="128"/>
    </location>
</feature>
<dbReference type="GO" id="GO:0030288">
    <property type="term" value="C:outer membrane-bounded periplasmic space"/>
    <property type="evidence" value="ECO:0007669"/>
    <property type="project" value="TreeGrafter"/>
</dbReference>
<dbReference type="GO" id="GO:0046906">
    <property type="term" value="F:tetrapyrrole binding"/>
    <property type="evidence" value="ECO:0007669"/>
    <property type="project" value="TreeGrafter"/>
</dbReference>
<dbReference type="EMBL" id="CP000117">
    <property type="protein sequence ID" value="ABA24427.1"/>
    <property type="molecule type" value="Genomic_DNA"/>
</dbReference>
<dbReference type="AlphaFoldDB" id="Q3M3K9"/>
<dbReference type="InterPro" id="IPR016024">
    <property type="entry name" value="ARM-type_fold"/>
</dbReference>